<dbReference type="PROSITE" id="PS00209">
    <property type="entry name" value="HEMOCYANIN_1"/>
    <property type="match status" value="1"/>
</dbReference>
<organism evidence="11">
    <name type="scientific">Euphrynichus bacillifer</name>
    <dbReference type="NCBI Taxonomy" id="317672"/>
    <lineage>
        <taxon>Eukaryota</taxon>
        <taxon>Metazoa</taxon>
        <taxon>Ecdysozoa</taxon>
        <taxon>Arthropoda</taxon>
        <taxon>Chelicerata</taxon>
        <taxon>Arachnida</taxon>
        <taxon>Amblypygi</taxon>
        <taxon>Phrynichidae</taxon>
        <taxon>Phrynichinae</taxon>
        <taxon>Euphrynichus</taxon>
    </lineage>
</organism>
<comment type="function">
    <text evidence="1">Hemocyanins are copper-containing oxygen carriers occurring freely dissolved in the hemolymph of many mollusks and arthropods.</text>
</comment>
<dbReference type="FunFam" id="1.10.1280.10:FF:000004">
    <property type="entry name" value="Hemocyanin subunit 2"/>
    <property type="match status" value="1"/>
</dbReference>
<comment type="similarity">
    <text evidence="3">Belongs to the tyrosinase family. Hemocyanin subfamily.</text>
</comment>
<evidence type="ECO:0000256" key="4">
    <source>
        <dbReference type="ARBA" id="ARBA00022448"/>
    </source>
</evidence>
<dbReference type="AlphaFoldDB" id="G8YZR5"/>
<dbReference type="PROSITE" id="PS00210">
    <property type="entry name" value="HEMOCYANIN_2"/>
    <property type="match status" value="1"/>
</dbReference>
<dbReference type="Gene3D" id="1.20.1370.10">
    <property type="entry name" value="Hemocyanin, N-terminal domain"/>
    <property type="match status" value="1"/>
</dbReference>
<gene>
    <name evidence="11" type="primary">HcE</name>
</gene>
<keyword evidence="7" id="KW-0479">Metal-binding</keyword>
<keyword evidence="8" id="KW-0186">Copper</keyword>
<dbReference type="EMBL" id="FR865917">
    <property type="protein sequence ID" value="CCA94919.1"/>
    <property type="molecule type" value="mRNA"/>
</dbReference>
<evidence type="ECO:0000256" key="7">
    <source>
        <dbReference type="ARBA" id="ARBA00022723"/>
    </source>
</evidence>
<accession>G8YZR5</accession>
<dbReference type="SUPFAM" id="SSF81296">
    <property type="entry name" value="E set domains"/>
    <property type="match status" value="1"/>
</dbReference>
<evidence type="ECO:0000256" key="5">
    <source>
        <dbReference type="ARBA" id="ARBA00022525"/>
    </source>
</evidence>
<dbReference type="FunFam" id="2.60.40.1520:FF:000001">
    <property type="entry name" value="Hemocyanin subunit 2"/>
    <property type="match status" value="1"/>
</dbReference>
<keyword evidence="6" id="KW-0561">Oxygen transport</keyword>
<dbReference type="SUPFAM" id="SSF48050">
    <property type="entry name" value="Hemocyanin, N-terminal domain"/>
    <property type="match status" value="1"/>
</dbReference>
<dbReference type="InterPro" id="IPR002227">
    <property type="entry name" value="Tyrosinase_Cu-bd"/>
</dbReference>
<dbReference type="Gene3D" id="1.10.1280.10">
    <property type="entry name" value="Di-copper center containing domain from catechol oxidase"/>
    <property type="match status" value="1"/>
</dbReference>
<name>G8YZR5_9ARAC</name>
<dbReference type="Gene3D" id="2.60.40.1520">
    <property type="entry name" value="Hemocyanin, C-terminal domain"/>
    <property type="match status" value="1"/>
</dbReference>
<dbReference type="GO" id="GO:0016491">
    <property type="term" value="F:oxidoreductase activity"/>
    <property type="evidence" value="ECO:0007669"/>
    <property type="project" value="InterPro"/>
</dbReference>
<dbReference type="Pfam" id="PF03723">
    <property type="entry name" value="Hemocyanin_C"/>
    <property type="match status" value="1"/>
</dbReference>
<reference evidence="11" key="1">
    <citation type="journal article" date="2012" name="BMC Evol. Biol.">
        <title>The diversity and evolution of chelicerate hemocyanins.</title>
        <authorList>
            <person name="Rehm P."/>
            <person name="Pick C."/>
            <person name="Borner J."/>
            <person name="Markl J."/>
            <person name="Burmester T."/>
        </authorList>
    </citation>
    <scope>NUCLEOTIDE SEQUENCE</scope>
</reference>
<dbReference type="InterPro" id="IPR013788">
    <property type="entry name" value="Hemocyanin/hexamerin"/>
</dbReference>
<dbReference type="PANTHER" id="PTHR11511:SF5">
    <property type="entry name" value="FAT-BODY PROTEIN 1-RELATED"/>
    <property type="match status" value="1"/>
</dbReference>
<dbReference type="Pfam" id="PF00372">
    <property type="entry name" value="Hemocyanin_M"/>
    <property type="match status" value="1"/>
</dbReference>
<dbReference type="InterPro" id="IPR005204">
    <property type="entry name" value="Hemocyanin_N"/>
</dbReference>
<dbReference type="InterPro" id="IPR000896">
    <property type="entry name" value="Hemocyanin/hexamerin_mid_dom"/>
</dbReference>
<evidence type="ECO:0000256" key="6">
    <source>
        <dbReference type="ARBA" id="ARBA00022621"/>
    </source>
</evidence>
<feature type="domain" description="Tyrosinase copper-binding" evidence="10">
    <location>
        <begin position="354"/>
        <end position="365"/>
    </location>
</feature>
<dbReference type="FunFam" id="1.20.1370.10:FF:000002">
    <property type="entry name" value="Hemocyanin subunit B"/>
    <property type="match status" value="1"/>
</dbReference>
<sequence>MTVKEKQARLLPLFEKLTALTHERIPEDQLDPRLKGLAHLPRGTLFSCFHEEHLEEATHLYEILFGAKDFEDFMILAKQAHDLVNEGLFVYAISVAILHREDCHGVVIPPIEEIFPDRFVSAETINHAVKEAANHPDKDIVVKSEETGNILDEEYKLAYFREDVGANAHHWHWHIVYPATWKPLVMKQTKDRKGELFYYMHQQMCARYDCERLSIGLQRMIPFHNFEEPLEGYAPHLTSLVSGLNYASRPEGFSLRDLKDVDVQEMIRWRERILEGIHLGYVIDSTGTHIPLDKDHGADILGALIESSYESKNAGFYGSLHNWGHVMMARVHDPDGRFQENPGVMSDTSTSIRDPIFYRYHRFVDNIFQDFKLSLNPYTKEELDFPGIEVVNVTVTAKVPNLVTTYLKEAELELHHGIDFGTTHSVKAAYKHLDHEPFAYNISVENKTGGVKTATVRIFLAPKHDELGNLLEPDDQRRLAIELDKFVYELAAGKNVIAHDHRDSSVTVSKIYTFSQIQAGEGVHEDGSESCSCGWPEHMLLPRGNFKGMEFHLFVILTDHDQDAVEGATTKGSCADAFSYCGVKDHKYPDSKAMGFPFDRHIVNHDIHGFLPSNASVTEVKIKFTG</sequence>
<dbReference type="PROSITE" id="PS00498">
    <property type="entry name" value="TYROSINASE_2"/>
    <property type="match status" value="1"/>
</dbReference>
<dbReference type="InterPro" id="IPR037020">
    <property type="entry name" value="Hemocyanin_C_sf"/>
</dbReference>
<evidence type="ECO:0000256" key="9">
    <source>
        <dbReference type="ARBA" id="ARBA00023157"/>
    </source>
</evidence>
<dbReference type="PANTHER" id="PTHR11511">
    <property type="entry name" value="LARVAL STORAGE PROTEIN/PHENOLOXIDASE"/>
    <property type="match status" value="1"/>
</dbReference>
<dbReference type="GO" id="GO:0005576">
    <property type="term" value="C:extracellular region"/>
    <property type="evidence" value="ECO:0007669"/>
    <property type="project" value="UniProtKB-SubCell"/>
</dbReference>
<evidence type="ECO:0000256" key="3">
    <source>
        <dbReference type="ARBA" id="ARBA00009470"/>
    </source>
</evidence>
<proteinExistence type="evidence at transcript level"/>
<comment type="subcellular location">
    <subcellularLocation>
        <location evidence="2">Secreted</location>
        <location evidence="2">Extracellular space</location>
    </subcellularLocation>
</comment>
<dbReference type="InterPro" id="IPR036697">
    <property type="entry name" value="Hemocyanin_N_sf"/>
</dbReference>
<keyword evidence="5" id="KW-0964">Secreted</keyword>
<dbReference type="PRINTS" id="PR00187">
    <property type="entry name" value="HAEMOCYANIN"/>
</dbReference>
<dbReference type="GO" id="GO:0046872">
    <property type="term" value="F:metal ion binding"/>
    <property type="evidence" value="ECO:0007669"/>
    <property type="project" value="UniProtKB-KW"/>
</dbReference>
<dbReference type="SUPFAM" id="SSF48056">
    <property type="entry name" value="Di-copper centre-containing domain"/>
    <property type="match status" value="1"/>
</dbReference>
<evidence type="ECO:0000259" key="10">
    <source>
        <dbReference type="PROSITE" id="PS00498"/>
    </source>
</evidence>
<keyword evidence="9" id="KW-1015">Disulfide bond</keyword>
<dbReference type="Pfam" id="PF03722">
    <property type="entry name" value="Hemocyanin_N"/>
    <property type="match status" value="1"/>
</dbReference>
<evidence type="ECO:0000313" key="11">
    <source>
        <dbReference type="EMBL" id="CCA94919.1"/>
    </source>
</evidence>
<dbReference type="GO" id="GO:0005344">
    <property type="term" value="F:oxygen carrier activity"/>
    <property type="evidence" value="ECO:0007669"/>
    <property type="project" value="UniProtKB-KW"/>
</dbReference>
<dbReference type="InterPro" id="IPR005203">
    <property type="entry name" value="Hemocyanin_C"/>
</dbReference>
<dbReference type="InterPro" id="IPR014756">
    <property type="entry name" value="Ig_E-set"/>
</dbReference>
<evidence type="ECO:0000256" key="2">
    <source>
        <dbReference type="ARBA" id="ARBA00004239"/>
    </source>
</evidence>
<keyword evidence="4" id="KW-0813">Transport</keyword>
<dbReference type="InterPro" id="IPR008922">
    <property type="entry name" value="Di-copper_centre_dom_sf"/>
</dbReference>
<protein>
    <submittedName>
        <fullName evidence="11">Hemocyanin subunit e</fullName>
    </submittedName>
</protein>
<evidence type="ECO:0000256" key="8">
    <source>
        <dbReference type="ARBA" id="ARBA00023008"/>
    </source>
</evidence>
<evidence type="ECO:0000256" key="1">
    <source>
        <dbReference type="ARBA" id="ARBA00002958"/>
    </source>
</evidence>